<dbReference type="Pfam" id="PF25876">
    <property type="entry name" value="HH_MFP_RND"/>
    <property type="match status" value="1"/>
</dbReference>
<dbReference type="InterPro" id="IPR058624">
    <property type="entry name" value="MdtA-like_HH"/>
</dbReference>
<dbReference type="Pfam" id="PF25954">
    <property type="entry name" value="Beta-barrel_RND_2"/>
    <property type="match status" value="1"/>
</dbReference>
<keyword evidence="4 5" id="KW-0175">Coiled coil</keyword>
<dbReference type="InterPro" id="IPR058627">
    <property type="entry name" value="MdtA-like_C"/>
</dbReference>
<feature type="domain" description="CusB-like beta-barrel" evidence="9">
    <location>
        <begin position="224"/>
        <end position="295"/>
    </location>
</feature>
<dbReference type="Pfam" id="PF25967">
    <property type="entry name" value="RND-MFP_C"/>
    <property type="match status" value="1"/>
</dbReference>
<evidence type="ECO:0000259" key="10">
    <source>
        <dbReference type="Pfam" id="PF25967"/>
    </source>
</evidence>
<dbReference type="GO" id="GO:0015562">
    <property type="term" value="F:efflux transmembrane transporter activity"/>
    <property type="evidence" value="ECO:0007669"/>
    <property type="project" value="TreeGrafter"/>
</dbReference>
<dbReference type="InterPro" id="IPR058792">
    <property type="entry name" value="Beta-barrel_RND_2"/>
</dbReference>
<keyword evidence="12" id="KW-1185">Reference proteome</keyword>
<evidence type="ECO:0000256" key="1">
    <source>
        <dbReference type="ARBA" id="ARBA00004196"/>
    </source>
</evidence>
<feature type="domain" description="Multidrug resistance protein MdtA-like alpha-helical hairpin" evidence="7">
    <location>
        <begin position="116"/>
        <end position="184"/>
    </location>
</feature>
<evidence type="ECO:0000256" key="5">
    <source>
        <dbReference type="SAM" id="Coils"/>
    </source>
</evidence>
<feature type="domain" description="Multidrug resistance protein MdtA-like barrel-sandwich hybrid" evidence="8">
    <location>
        <begin position="81"/>
        <end position="208"/>
    </location>
</feature>
<reference evidence="11 12" key="1">
    <citation type="submission" date="2018-02" db="EMBL/GenBank/DDBJ databases">
        <title>FDA/CDC Antimicrobial Resistant Isolate Bank Genome Sequencing.</title>
        <authorList>
            <person name="Benahmed F.H."/>
            <person name="Lutgring J.D."/>
            <person name="Yoo B."/>
            <person name="Machado M."/>
            <person name="Brown A."/>
            <person name="McAllister G."/>
            <person name="Perry A."/>
            <person name="Halpin A.L."/>
            <person name="Vavikolanu K."/>
            <person name="Ott S."/>
            <person name="Zhao X."/>
            <person name="Tallon L.J."/>
            <person name="Sadzewicz L."/>
            <person name="Aluvathingal J."/>
            <person name="Nadendla S."/>
            <person name="Voskania-kordi A."/>
            <person name="Simonyan V."/>
            <person name="Patel J."/>
            <person name="Shawar R.M."/>
        </authorList>
    </citation>
    <scope>NUCLEOTIDE SEQUENCE [LARGE SCALE GENOMIC DNA]</scope>
    <source>
        <strain evidence="11 12">AR_0356</strain>
    </source>
</reference>
<evidence type="ECO:0000313" key="12">
    <source>
        <dbReference type="Proteomes" id="UP000238390"/>
    </source>
</evidence>
<evidence type="ECO:0000313" key="11">
    <source>
        <dbReference type="EMBL" id="AVK06034.1"/>
    </source>
</evidence>
<evidence type="ECO:0000256" key="4">
    <source>
        <dbReference type="ARBA" id="ARBA00023054"/>
    </source>
</evidence>
<organism evidence="11 12">
    <name type="scientific">Pseudomonas paraeruginosa</name>
    <dbReference type="NCBI Taxonomy" id="2994495"/>
    <lineage>
        <taxon>Bacteria</taxon>
        <taxon>Pseudomonadati</taxon>
        <taxon>Pseudomonadota</taxon>
        <taxon>Gammaproteobacteria</taxon>
        <taxon>Pseudomonadales</taxon>
        <taxon>Pseudomonadaceae</taxon>
        <taxon>Pseudomonas</taxon>
    </lineage>
</organism>
<dbReference type="Gene3D" id="2.40.30.170">
    <property type="match status" value="1"/>
</dbReference>
<dbReference type="AlphaFoldDB" id="A0A2R3IVS3"/>
<dbReference type="Pfam" id="PF25917">
    <property type="entry name" value="BSH_RND"/>
    <property type="match status" value="1"/>
</dbReference>
<keyword evidence="3" id="KW-0813">Transport</keyword>
<dbReference type="SUPFAM" id="SSF111369">
    <property type="entry name" value="HlyD-like secretion proteins"/>
    <property type="match status" value="1"/>
</dbReference>
<accession>A0A2R3IVS3</accession>
<comment type="subcellular location">
    <subcellularLocation>
        <location evidence="1">Cell envelope</location>
    </subcellularLocation>
</comment>
<comment type="similarity">
    <text evidence="2">Belongs to the membrane fusion protein (MFP) (TC 8.A.1) family.</text>
</comment>
<dbReference type="Gene3D" id="1.10.287.470">
    <property type="entry name" value="Helix hairpin bin"/>
    <property type="match status" value="1"/>
</dbReference>
<dbReference type="PANTHER" id="PTHR30469:SF18">
    <property type="entry name" value="RESISTANCE-NODULATION-CELL DIVISION (RND) EFFLUX MEMBRANE FUSION PROTEIN-RELATED"/>
    <property type="match status" value="1"/>
</dbReference>
<feature type="region of interest" description="Disordered" evidence="6">
    <location>
        <begin position="370"/>
        <end position="390"/>
    </location>
</feature>
<dbReference type="FunFam" id="2.40.30.170:FF:000014">
    <property type="entry name" value="Efflux RND transporter periplasmic adaptor subunit"/>
    <property type="match status" value="1"/>
</dbReference>
<evidence type="ECO:0000256" key="2">
    <source>
        <dbReference type="ARBA" id="ARBA00009477"/>
    </source>
</evidence>
<proteinExistence type="inferred from homology"/>
<evidence type="ECO:0000259" key="8">
    <source>
        <dbReference type="Pfam" id="PF25917"/>
    </source>
</evidence>
<name>A0A2R3IVS3_9PSED</name>
<dbReference type="EMBL" id="CP027169">
    <property type="protein sequence ID" value="AVK06034.1"/>
    <property type="molecule type" value="Genomic_DNA"/>
</dbReference>
<feature type="domain" description="Multidrug resistance protein MdtA-like C-terminal permuted SH3" evidence="10">
    <location>
        <begin position="301"/>
        <end position="359"/>
    </location>
</feature>
<dbReference type="InterPro" id="IPR058625">
    <property type="entry name" value="MdtA-like_BSH"/>
</dbReference>
<evidence type="ECO:0000256" key="3">
    <source>
        <dbReference type="ARBA" id="ARBA00022448"/>
    </source>
</evidence>
<gene>
    <name evidence="11" type="ORF">CSB93_1406</name>
</gene>
<dbReference type="InterPro" id="IPR006143">
    <property type="entry name" value="RND_pump_MFP"/>
</dbReference>
<feature type="coiled-coil region" evidence="5">
    <location>
        <begin position="153"/>
        <end position="180"/>
    </location>
</feature>
<protein>
    <submittedName>
        <fullName evidence="11">Efflux transporter, RND family, MFP subunit</fullName>
    </submittedName>
</protein>
<dbReference type="Gene3D" id="2.40.420.20">
    <property type="match status" value="1"/>
</dbReference>
<dbReference type="Proteomes" id="UP000238390">
    <property type="component" value="Chromosome"/>
</dbReference>
<dbReference type="Gene3D" id="2.40.50.100">
    <property type="match status" value="1"/>
</dbReference>
<dbReference type="PANTHER" id="PTHR30469">
    <property type="entry name" value="MULTIDRUG RESISTANCE PROTEIN MDTA"/>
    <property type="match status" value="1"/>
</dbReference>
<evidence type="ECO:0000256" key="6">
    <source>
        <dbReference type="SAM" id="MobiDB-lite"/>
    </source>
</evidence>
<sequence>MVREGEGMSDARGAFHCKRHWPRMALPAILCASLLAGCGAEPPSEERTRVLAQTVKLAEFASATSITGDIQARVQADQSFRVGGKIVERLVDVGDHVAAGQVLARLDPQDQRSNVENAQAAVAAQQAQSKLADLNYRRQKALLPKGYTSQSEYDQALASVRSAQSSLKAAQAQLANARDLLSYTELRASDAGVITARQAEVGQVVQATVPIFTLARDGERDAVFNVYESLFSHDVEGQRISVSLLGRPEVTASGKVREITPTVDERSGTLKVKVGLDAVPAEMTLGSVVNASVAAPAQHSVVLPWSALSKLGSQPAVWLLDQERKARLQPVRVARYASEKVVIASGLEAGQTVVTVGGQLLHPGQVVEVAQPPQPTQTTASRDALGGGQP</sequence>
<evidence type="ECO:0000259" key="7">
    <source>
        <dbReference type="Pfam" id="PF25876"/>
    </source>
</evidence>
<dbReference type="GO" id="GO:1990281">
    <property type="term" value="C:efflux pump complex"/>
    <property type="evidence" value="ECO:0007669"/>
    <property type="project" value="TreeGrafter"/>
</dbReference>
<dbReference type="NCBIfam" id="TIGR01730">
    <property type="entry name" value="RND_mfp"/>
    <property type="match status" value="1"/>
</dbReference>
<evidence type="ECO:0000259" key="9">
    <source>
        <dbReference type="Pfam" id="PF25954"/>
    </source>
</evidence>